<feature type="transmembrane region" description="Helical" evidence="5">
    <location>
        <begin position="12"/>
        <end position="31"/>
    </location>
</feature>
<dbReference type="InterPro" id="IPR035906">
    <property type="entry name" value="MetI-like_sf"/>
</dbReference>
<feature type="transmembrane region" description="Helical" evidence="5">
    <location>
        <begin position="491"/>
        <end position="513"/>
    </location>
</feature>
<evidence type="ECO:0000256" key="3">
    <source>
        <dbReference type="ARBA" id="ARBA00022989"/>
    </source>
</evidence>
<comment type="similarity">
    <text evidence="5">Belongs to the binding-protein-dependent transport system permease family.</text>
</comment>
<dbReference type="PROSITE" id="PS50928">
    <property type="entry name" value="ABC_TM1"/>
    <property type="match status" value="2"/>
</dbReference>
<dbReference type="EMBL" id="AP031322">
    <property type="protein sequence ID" value="BFH73665.1"/>
    <property type="molecule type" value="Genomic_DNA"/>
</dbReference>
<protein>
    <submittedName>
        <fullName evidence="7">ABC transporter permease subunit</fullName>
    </submittedName>
</protein>
<proteinExistence type="inferred from homology"/>
<reference evidence="7" key="1">
    <citation type="submission" date="2024-03" db="EMBL/GenBank/DDBJ databases">
        <title>Complete genome sequence of Sulfurisphaera javensis strain KD-1.</title>
        <authorList>
            <person name="Sakai H."/>
            <person name="Nur N."/>
            <person name="Suwanto A."/>
            <person name="Kurosawa N."/>
        </authorList>
    </citation>
    <scope>NUCLEOTIDE SEQUENCE</scope>
    <source>
        <strain evidence="7">KD-1</strain>
    </source>
</reference>
<dbReference type="AlphaFoldDB" id="A0AAT9GSI6"/>
<evidence type="ECO:0000313" key="7">
    <source>
        <dbReference type="EMBL" id="BFH73665.1"/>
    </source>
</evidence>
<sequence length="533" mass="60319">MILASLASIGRVWITILFAIVTGWFLAYASVKNRVFENIYVSLIEVFESVPVFSFFPIVLIFFIYDIGGSLGVEFAVLFLVFTATVWNIWMGEYQAFKTVPQDLLEVAENYRFRFWGTMTRVYIPFSIPRIAANLIPSFADGLFYITVSEVFSVGLHTYQVFGIGTVIANLVSENDYGDALIGVAVIGIFSTAITLLLREFARYSVERYGLDTEISVKKRGRIHFGYTTRLSSTLSVPAKLSKVFPTPAKLRKPEETEEEEKEHKYLWKISGIVVGVFLLALILYGAITTILSVSPSTWNYLISTLPSDLVAIGVDYLRVTIIATISLLFAIFLGYYVATHENADKIITPLIQAYASLPAPAYFPLLFLVTLSFTHNIFGPFTNEFYVLLLGFISTFYYVFYSFWMGVKNLPEQYWEIMKNYGFTFWQKMRYVILPGTFPYIIAGLSSTINSAWGGLAIGEYWPDIIQNYNLEVRTGMMKLIDVATANGNIVLASWVSLLFGIIVIIYSILFTRKLMDLARKKYIAEEGIYLA</sequence>
<dbReference type="KEGG" id="sjv:SJAV_16090"/>
<dbReference type="SUPFAM" id="SSF161098">
    <property type="entry name" value="MetI-like"/>
    <property type="match status" value="2"/>
</dbReference>
<keyword evidence="5" id="KW-0813">Transport</keyword>
<gene>
    <name evidence="7" type="ORF">SJAV_16090</name>
</gene>
<evidence type="ECO:0000259" key="6">
    <source>
        <dbReference type="PROSITE" id="PS50928"/>
    </source>
</evidence>
<keyword evidence="2 5" id="KW-0812">Transmembrane</keyword>
<dbReference type="CDD" id="cd06261">
    <property type="entry name" value="TM_PBP2"/>
    <property type="match status" value="1"/>
</dbReference>
<evidence type="ECO:0000256" key="1">
    <source>
        <dbReference type="ARBA" id="ARBA00004141"/>
    </source>
</evidence>
<accession>A0AAT9GSI6</accession>
<evidence type="ECO:0000256" key="2">
    <source>
        <dbReference type="ARBA" id="ARBA00022692"/>
    </source>
</evidence>
<feature type="transmembrane region" description="Helical" evidence="5">
    <location>
        <begin position="272"/>
        <end position="297"/>
    </location>
</feature>
<evidence type="ECO:0000256" key="4">
    <source>
        <dbReference type="ARBA" id="ARBA00023136"/>
    </source>
</evidence>
<keyword evidence="3 5" id="KW-1133">Transmembrane helix</keyword>
<dbReference type="InterPro" id="IPR000515">
    <property type="entry name" value="MetI-like"/>
</dbReference>
<feature type="transmembrane region" description="Helical" evidence="5">
    <location>
        <begin position="43"/>
        <end position="65"/>
    </location>
</feature>
<comment type="subcellular location">
    <subcellularLocation>
        <location evidence="5">Cell membrane</location>
        <topology evidence="5">Multi-pass membrane protein</topology>
    </subcellularLocation>
    <subcellularLocation>
        <location evidence="1">Membrane</location>
        <topology evidence="1">Multi-pass membrane protein</topology>
    </subcellularLocation>
</comment>
<name>A0AAT9GSI6_9CREN</name>
<feature type="transmembrane region" description="Helical" evidence="5">
    <location>
        <begin position="386"/>
        <end position="411"/>
    </location>
</feature>
<feature type="transmembrane region" description="Helical" evidence="5">
    <location>
        <begin position="71"/>
        <end position="90"/>
    </location>
</feature>
<dbReference type="PANTHER" id="PTHR42744:SF1">
    <property type="entry name" value="BINDING-PROTEIN-DEPENDENT TRANSPORT SYSTEMS INNER MEMBRANE COMPONENT"/>
    <property type="match status" value="1"/>
</dbReference>
<evidence type="ECO:0000256" key="5">
    <source>
        <dbReference type="RuleBase" id="RU363032"/>
    </source>
</evidence>
<feature type="transmembrane region" description="Helical" evidence="5">
    <location>
        <begin position="180"/>
        <end position="198"/>
    </location>
</feature>
<feature type="transmembrane region" description="Helical" evidence="5">
    <location>
        <begin position="317"/>
        <end position="339"/>
    </location>
</feature>
<feature type="domain" description="ABC transmembrane type-1" evidence="6">
    <location>
        <begin position="5"/>
        <end position="198"/>
    </location>
</feature>
<feature type="transmembrane region" description="Helical" evidence="5">
    <location>
        <begin position="432"/>
        <end position="454"/>
    </location>
</feature>
<keyword evidence="4 5" id="KW-0472">Membrane</keyword>
<feature type="transmembrane region" description="Helical" evidence="5">
    <location>
        <begin position="143"/>
        <end position="168"/>
    </location>
</feature>
<dbReference type="GO" id="GO:0055085">
    <property type="term" value="P:transmembrane transport"/>
    <property type="evidence" value="ECO:0007669"/>
    <property type="project" value="InterPro"/>
</dbReference>
<dbReference type="Gene3D" id="1.10.3720.10">
    <property type="entry name" value="MetI-like"/>
    <property type="match status" value="2"/>
</dbReference>
<dbReference type="GO" id="GO:0005886">
    <property type="term" value="C:plasma membrane"/>
    <property type="evidence" value="ECO:0007669"/>
    <property type="project" value="UniProtKB-SubCell"/>
</dbReference>
<dbReference type="Pfam" id="PF00528">
    <property type="entry name" value="BPD_transp_1"/>
    <property type="match status" value="2"/>
</dbReference>
<feature type="domain" description="ABC transmembrane type-1" evidence="6">
    <location>
        <begin position="317"/>
        <end position="512"/>
    </location>
</feature>
<organism evidence="7">
    <name type="scientific">Sulfurisphaera javensis</name>
    <dbReference type="NCBI Taxonomy" id="2049879"/>
    <lineage>
        <taxon>Archaea</taxon>
        <taxon>Thermoproteota</taxon>
        <taxon>Thermoprotei</taxon>
        <taxon>Sulfolobales</taxon>
        <taxon>Sulfolobaceae</taxon>
        <taxon>Sulfurisphaera</taxon>
    </lineage>
</organism>
<dbReference type="PANTHER" id="PTHR42744">
    <property type="entry name" value="BINDING-PROTEIN-DEPENDENT TRANSPORT SYSTEMS INNER MEMBRANE COMPONENT"/>
    <property type="match status" value="1"/>
</dbReference>
<feature type="transmembrane region" description="Helical" evidence="5">
    <location>
        <begin position="351"/>
        <end position="374"/>
    </location>
</feature>